<comment type="caution">
    <text evidence="2">The sequence shown here is derived from an EMBL/GenBank/DDBJ whole genome shotgun (WGS) entry which is preliminary data.</text>
</comment>
<reference evidence="2 3" key="1">
    <citation type="submission" date="2019-03" db="EMBL/GenBank/DDBJ databases">
        <title>Single cell metagenomics reveals metabolic interactions within the superorganism composed of flagellate Streblomastix strix and complex community of Bacteroidetes bacteria on its surface.</title>
        <authorList>
            <person name="Treitli S.C."/>
            <person name="Kolisko M."/>
            <person name="Husnik F."/>
            <person name="Keeling P."/>
            <person name="Hampl V."/>
        </authorList>
    </citation>
    <scope>NUCLEOTIDE SEQUENCE [LARGE SCALE GENOMIC DNA]</scope>
    <source>
        <strain evidence="2">ST1C</strain>
    </source>
</reference>
<evidence type="ECO:0000256" key="1">
    <source>
        <dbReference type="SAM" id="MobiDB-lite"/>
    </source>
</evidence>
<feature type="compositionally biased region" description="Basic and acidic residues" evidence="1">
    <location>
        <begin position="63"/>
        <end position="72"/>
    </location>
</feature>
<proteinExistence type="predicted"/>
<gene>
    <name evidence="2" type="ORF">EZS28_018890</name>
</gene>
<dbReference type="AlphaFoldDB" id="A0A5J4VSN2"/>
<organism evidence="2 3">
    <name type="scientific">Streblomastix strix</name>
    <dbReference type="NCBI Taxonomy" id="222440"/>
    <lineage>
        <taxon>Eukaryota</taxon>
        <taxon>Metamonada</taxon>
        <taxon>Preaxostyla</taxon>
        <taxon>Oxymonadida</taxon>
        <taxon>Streblomastigidae</taxon>
        <taxon>Streblomastix</taxon>
    </lineage>
</organism>
<dbReference type="EMBL" id="SNRW01005202">
    <property type="protein sequence ID" value="KAA6385581.1"/>
    <property type="molecule type" value="Genomic_DNA"/>
</dbReference>
<accession>A0A5J4VSN2</accession>
<sequence length="101" mass="12127">MRITVRWKELRDSQSVLKEGAWMKRDKQSLSQGNIEILLKDWERWKSNYSKNAYQIQDQQDNQYKEQQKDGTEAGGDTHALQQYLHSIGLNNVEQFYDYQR</sequence>
<evidence type="ECO:0000313" key="2">
    <source>
        <dbReference type="EMBL" id="KAA6385581.1"/>
    </source>
</evidence>
<protein>
    <submittedName>
        <fullName evidence="2">Uncharacterized protein</fullName>
    </submittedName>
</protein>
<evidence type="ECO:0000313" key="3">
    <source>
        <dbReference type="Proteomes" id="UP000324800"/>
    </source>
</evidence>
<dbReference type="Proteomes" id="UP000324800">
    <property type="component" value="Unassembled WGS sequence"/>
</dbReference>
<name>A0A5J4VSN2_9EUKA</name>
<feature type="region of interest" description="Disordered" evidence="1">
    <location>
        <begin position="57"/>
        <end position="78"/>
    </location>
</feature>